<keyword evidence="3" id="KW-1185">Reference proteome</keyword>
<protein>
    <submittedName>
        <fullName evidence="2">Uncharacterized protein</fullName>
    </submittedName>
</protein>
<organism evidence="2 3">
    <name type="scientific">Gemmatimonas phototrophica</name>
    <dbReference type="NCBI Taxonomy" id="1379270"/>
    <lineage>
        <taxon>Bacteria</taxon>
        <taxon>Pseudomonadati</taxon>
        <taxon>Gemmatimonadota</taxon>
        <taxon>Gemmatimonadia</taxon>
        <taxon>Gemmatimonadales</taxon>
        <taxon>Gemmatimonadaceae</taxon>
        <taxon>Gemmatimonas</taxon>
    </lineage>
</organism>
<accession>A0A143BFJ0</accession>
<gene>
    <name evidence="2" type="ORF">GEMMAAP_00805</name>
</gene>
<evidence type="ECO:0000256" key="1">
    <source>
        <dbReference type="SAM" id="Phobius"/>
    </source>
</evidence>
<reference evidence="2 3" key="2">
    <citation type="journal article" date="2016" name="Environ. Microbiol. Rep.">
        <title>Metagenomic evidence for the presence of phototrophic Gemmatimonadetes bacteria in diverse environments.</title>
        <authorList>
            <person name="Zeng Y."/>
            <person name="Baumbach J."/>
            <person name="Barbosa E.G."/>
            <person name="Azevedo V."/>
            <person name="Zhang C."/>
            <person name="Koblizek M."/>
        </authorList>
    </citation>
    <scope>NUCLEOTIDE SEQUENCE [LARGE SCALE GENOMIC DNA]</scope>
    <source>
        <strain evidence="2 3">AP64</strain>
    </source>
</reference>
<keyword evidence="1" id="KW-0812">Transmembrane</keyword>
<evidence type="ECO:0000313" key="3">
    <source>
        <dbReference type="Proteomes" id="UP000076404"/>
    </source>
</evidence>
<dbReference type="AlphaFoldDB" id="A0A143BFJ0"/>
<dbReference type="Proteomes" id="UP000076404">
    <property type="component" value="Chromosome"/>
</dbReference>
<feature type="transmembrane region" description="Helical" evidence="1">
    <location>
        <begin position="22"/>
        <end position="42"/>
    </location>
</feature>
<feature type="transmembrane region" description="Helical" evidence="1">
    <location>
        <begin position="48"/>
        <end position="67"/>
    </location>
</feature>
<keyword evidence="1" id="KW-0472">Membrane</keyword>
<keyword evidence="1" id="KW-1133">Transmembrane helix</keyword>
<dbReference type="RefSeq" id="WP_026849044.1">
    <property type="nucleotide sequence ID" value="NZ_CP011454.1"/>
</dbReference>
<reference evidence="2 3" key="1">
    <citation type="journal article" date="2014" name="Proc. Natl. Acad. Sci. U.S.A.">
        <title>Functional type 2 photosynthetic reaction centers found in the rare bacterial phylum Gemmatimonadetes.</title>
        <authorList>
            <person name="Zeng Y."/>
            <person name="Feng F."/>
            <person name="Medova H."/>
            <person name="Dean J."/>
            <person name="Koblizek M."/>
        </authorList>
    </citation>
    <scope>NUCLEOTIDE SEQUENCE [LARGE SCALE GENOMIC DNA]</scope>
    <source>
        <strain evidence="2 3">AP64</strain>
    </source>
</reference>
<evidence type="ECO:0000313" key="2">
    <source>
        <dbReference type="EMBL" id="AMW03776.1"/>
    </source>
</evidence>
<sequence length="85" mass="9370">MSELSGFSTPTLLAMKARLTNWIVYIAAVDLLVVTILVYLFMTRPPARVMPLVPILTLPAITIFPFLRRVSAVKKELAGRDQVGG</sequence>
<dbReference type="KEGG" id="gph:GEMMAAP_00805"/>
<dbReference type="EMBL" id="CP011454">
    <property type="protein sequence ID" value="AMW03776.1"/>
    <property type="molecule type" value="Genomic_DNA"/>
</dbReference>
<proteinExistence type="predicted"/>
<name>A0A143BFJ0_9BACT</name>